<reference evidence="2" key="1">
    <citation type="journal article" date="2019" name="Int. J. Syst. Evol. Microbiol.">
        <title>The Global Catalogue of Microorganisms (GCM) 10K type strain sequencing project: providing services to taxonomists for standard genome sequencing and annotation.</title>
        <authorList>
            <consortium name="The Broad Institute Genomics Platform"/>
            <consortium name="The Broad Institute Genome Sequencing Center for Infectious Disease"/>
            <person name="Wu L."/>
            <person name="Ma J."/>
        </authorList>
    </citation>
    <scope>NUCLEOTIDE SEQUENCE [LARGE SCALE GENOMIC DNA]</scope>
    <source>
        <strain evidence="2">CCUG 54822</strain>
    </source>
</reference>
<proteinExistence type="predicted"/>
<keyword evidence="2" id="KW-1185">Reference proteome</keyword>
<dbReference type="RefSeq" id="WP_382399190.1">
    <property type="nucleotide sequence ID" value="NZ_JBHTNH010000015.1"/>
</dbReference>
<sequence>MKKKTVIMIGAVLAVSLAVTAYWLYGQAEAELANNITREIRQEDFILHIRAERIDEGFQVFRSIQYFGDDTVEITHQTPLVSVSFKQQNHDYTGSTVAHTLKTGSSYYPQNAKTFALPKKGVYTLFCEARFSVKGEQKTITHEEELVFQ</sequence>
<gene>
    <name evidence="1" type="ORF">ACFQ4A_07665</name>
</gene>
<dbReference type="EMBL" id="JBHTNH010000015">
    <property type="protein sequence ID" value="MFD1361531.1"/>
    <property type="molecule type" value="Genomic_DNA"/>
</dbReference>
<comment type="caution">
    <text evidence="1">The sequence shown here is derived from an EMBL/GenBank/DDBJ whole genome shotgun (WGS) entry which is preliminary data.</text>
</comment>
<name>A0ABW3ZT10_9BACI</name>
<dbReference type="Proteomes" id="UP001597178">
    <property type="component" value="Unassembled WGS sequence"/>
</dbReference>
<organism evidence="1 2">
    <name type="scientific">Lentibacillus salinarum</name>
    <dbReference type="NCBI Taxonomy" id="446820"/>
    <lineage>
        <taxon>Bacteria</taxon>
        <taxon>Bacillati</taxon>
        <taxon>Bacillota</taxon>
        <taxon>Bacilli</taxon>
        <taxon>Bacillales</taxon>
        <taxon>Bacillaceae</taxon>
        <taxon>Lentibacillus</taxon>
    </lineage>
</organism>
<evidence type="ECO:0000313" key="2">
    <source>
        <dbReference type="Proteomes" id="UP001597178"/>
    </source>
</evidence>
<accession>A0ABW3ZT10</accession>
<evidence type="ECO:0000313" key="1">
    <source>
        <dbReference type="EMBL" id="MFD1361531.1"/>
    </source>
</evidence>
<evidence type="ECO:0008006" key="3">
    <source>
        <dbReference type="Google" id="ProtNLM"/>
    </source>
</evidence>
<protein>
    <recommendedName>
        <fullName evidence="3">EfeO-type cupredoxin-like domain-containing protein</fullName>
    </recommendedName>
</protein>